<proteinExistence type="predicted"/>
<feature type="chain" id="PRO_5046934718" evidence="1">
    <location>
        <begin position="20"/>
        <end position="353"/>
    </location>
</feature>
<protein>
    <submittedName>
        <fullName evidence="2">Uncharacterized protein</fullName>
    </submittedName>
</protein>
<keyword evidence="1" id="KW-0732">Signal</keyword>
<evidence type="ECO:0000313" key="3">
    <source>
        <dbReference type="Proteomes" id="UP000640786"/>
    </source>
</evidence>
<keyword evidence="3" id="KW-1185">Reference proteome</keyword>
<feature type="signal peptide" evidence="1">
    <location>
        <begin position="1"/>
        <end position="19"/>
    </location>
</feature>
<sequence length="353" mass="40196">MLKKIISVLALSFLLVGCANENTKVNTEEQKEIIEEVIEKKTTQQYLAEFEKTAVYQDRIQGIDSSFLESVDFEGDEVPEMVLGINDDIKNSNVTIYKFENDQWIEDISKNYESNIHIYLESIGKLLYEDGTEKEALAFEIIEAQASTIRQSLSILNYNEATQSIEELVEIELQSTETYSANLEENSFIVTAENGFTQNYIFKNGEIVDNSGKRLGIIINEELSKLVGTTINDYYINVTDFYYTAQSKITENLITEEYYEGAMCSFYETFFICESHKESGGMHAYYITPKNKVTVDELTSIFNQTVEVVGWENEMEGGYSYTAEVMTDSGLYSLEFDGDSPDSVLEFIAYVPN</sequence>
<name>A0ABR8RDE0_9BACI</name>
<accession>A0ABR8RDE0</accession>
<dbReference type="PROSITE" id="PS51257">
    <property type="entry name" value="PROKAR_LIPOPROTEIN"/>
    <property type="match status" value="1"/>
</dbReference>
<organism evidence="2 3">
    <name type="scientific">Psychrobacillus faecigallinarum</name>
    <dbReference type="NCBI Taxonomy" id="2762235"/>
    <lineage>
        <taxon>Bacteria</taxon>
        <taxon>Bacillati</taxon>
        <taxon>Bacillota</taxon>
        <taxon>Bacilli</taxon>
        <taxon>Bacillales</taxon>
        <taxon>Bacillaceae</taxon>
        <taxon>Psychrobacillus</taxon>
    </lineage>
</organism>
<evidence type="ECO:0000313" key="2">
    <source>
        <dbReference type="EMBL" id="MBD7945813.1"/>
    </source>
</evidence>
<dbReference type="Proteomes" id="UP000640786">
    <property type="component" value="Unassembled WGS sequence"/>
</dbReference>
<evidence type="ECO:0000256" key="1">
    <source>
        <dbReference type="SAM" id="SignalP"/>
    </source>
</evidence>
<dbReference type="RefSeq" id="WP_191697719.1">
    <property type="nucleotide sequence ID" value="NZ_JACSQO010000010.1"/>
</dbReference>
<reference evidence="2 3" key="1">
    <citation type="submission" date="2020-08" db="EMBL/GenBank/DDBJ databases">
        <title>A Genomic Blueprint of the Chicken Gut Microbiome.</title>
        <authorList>
            <person name="Gilroy R."/>
            <person name="Ravi A."/>
            <person name="Getino M."/>
            <person name="Pursley I."/>
            <person name="Horton D.L."/>
            <person name="Alikhan N.-F."/>
            <person name="Baker D."/>
            <person name="Gharbi K."/>
            <person name="Hall N."/>
            <person name="Watson M."/>
            <person name="Adriaenssens E.M."/>
            <person name="Foster-Nyarko E."/>
            <person name="Jarju S."/>
            <person name="Secka A."/>
            <person name="Antonio M."/>
            <person name="Oren A."/>
            <person name="Chaudhuri R."/>
            <person name="La Ragione R.M."/>
            <person name="Hildebrand F."/>
            <person name="Pallen M.J."/>
        </authorList>
    </citation>
    <scope>NUCLEOTIDE SEQUENCE [LARGE SCALE GENOMIC DNA]</scope>
    <source>
        <strain evidence="2 3">Sa2BUA9</strain>
    </source>
</reference>
<gene>
    <name evidence="2" type="ORF">H9650_17015</name>
</gene>
<dbReference type="EMBL" id="JACSQO010000010">
    <property type="protein sequence ID" value="MBD7945813.1"/>
    <property type="molecule type" value="Genomic_DNA"/>
</dbReference>
<comment type="caution">
    <text evidence="2">The sequence shown here is derived from an EMBL/GenBank/DDBJ whole genome shotgun (WGS) entry which is preliminary data.</text>
</comment>